<accession>A0A1B1SBZ3</accession>
<name>A0A1B1SBZ3_9BACT</name>
<dbReference type="Pfam" id="PF04326">
    <property type="entry name" value="SLFN_AlbA_2"/>
    <property type="match status" value="1"/>
</dbReference>
<keyword evidence="2" id="KW-0067">ATP-binding</keyword>
<dbReference type="STRING" id="1796646.A4V02_11255"/>
<dbReference type="EMBL" id="CP015402">
    <property type="protein sequence ID" value="ANU64230.1"/>
    <property type="molecule type" value="Genomic_DNA"/>
</dbReference>
<reference evidence="3" key="1">
    <citation type="submission" date="2016-04" db="EMBL/GenBank/DDBJ databases">
        <title>Complete Genome Sequences of Twelve Strains of a Stable Defined Moderately Diverse Mouse Microbiota 2 (sDMDMm2).</title>
        <authorList>
            <person name="Uchimura Y."/>
            <person name="Wyss M."/>
            <person name="Brugiroux S."/>
            <person name="Limenitakis J.P."/>
            <person name="Stecher B."/>
            <person name="McCoy K.D."/>
            <person name="Macpherson A.J."/>
        </authorList>
    </citation>
    <scope>NUCLEOTIDE SEQUENCE [LARGE SCALE GENOMIC DNA]</scope>
    <source>
        <strain evidence="3">YL27</strain>
    </source>
</reference>
<dbReference type="KEGG" id="pary:A4V02_11255"/>
<dbReference type="AlphaFoldDB" id="A0A1B1SBZ3"/>
<proteinExistence type="predicted"/>
<protein>
    <submittedName>
        <fullName evidence="2">ATP-binding protein</fullName>
    </submittedName>
</protein>
<organism evidence="2 3">
    <name type="scientific">Muribaculum intestinale</name>
    <dbReference type="NCBI Taxonomy" id="1796646"/>
    <lineage>
        <taxon>Bacteria</taxon>
        <taxon>Pseudomonadati</taxon>
        <taxon>Bacteroidota</taxon>
        <taxon>Bacteroidia</taxon>
        <taxon>Bacteroidales</taxon>
        <taxon>Muribaculaceae</taxon>
        <taxon>Muribaculum</taxon>
    </lineage>
</organism>
<accession>A0A1Z2XGW9</accession>
<dbReference type="Proteomes" id="UP000186351">
    <property type="component" value="Chromosome"/>
</dbReference>
<dbReference type="RefSeq" id="WP_068961518.1">
    <property type="nucleotide sequence ID" value="NZ_CAMTQK010000002.1"/>
</dbReference>
<evidence type="ECO:0000259" key="1">
    <source>
        <dbReference type="Pfam" id="PF04326"/>
    </source>
</evidence>
<keyword evidence="2" id="KW-0547">Nucleotide-binding</keyword>
<keyword evidence="3" id="KW-1185">Reference proteome</keyword>
<dbReference type="GO" id="GO:0005524">
    <property type="term" value="F:ATP binding"/>
    <property type="evidence" value="ECO:0007669"/>
    <property type="project" value="UniProtKB-KW"/>
</dbReference>
<gene>
    <name evidence="2" type="ORF">A4V02_11255</name>
</gene>
<dbReference type="InterPro" id="IPR038461">
    <property type="entry name" value="Schlafen_AlbA_2_dom_sf"/>
</dbReference>
<dbReference type="Gene3D" id="3.30.950.30">
    <property type="entry name" value="Schlafen, AAA domain"/>
    <property type="match status" value="1"/>
</dbReference>
<dbReference type="GeneID" id="65537449"/>
<dbReference type="InterPro" id="IPR007421">
    <property type="entry name" value="Schlafen_AlbA_2_dom"/>
</dbReference>
<dbReference type="OrthoDB" id="9807907at2"/>
<sequence length="1108" mass="126243">MTPDRDKKYTFPAREIEVNRESGKLFFNISAFGRTYRVPAYNFQRDSLPESITCVLRDDGKMEQDLDTILPQFYTVGEDYAFCVLSGLQSGGYKVRDDINGFTFPLTDFGRRRLQRFKRIVCRVNGIADGMLQLSLVDYEKERATTVGITPGQIAMLDPEGSMTGEWIISFMRSHKVLGEALSLCENSDPRWVIAALEGVERNFAQWLNPKKGCRPDIYMQRKLRWLERYIAIATGVLERGSVLGAFPASSHEGIQARLARIITHAGDYREAIWLLLDGREQAFIDDAIDTLKLSGYLYQPERRMRVLMSLFTLRTEYLRRYVSDIFDIIRDRHAQPRFAKLYSKAFIEMLDIFINNESKIVAAIDKASVREMIVALALQLLLTSGRDFSSWNLYRAMLYRYASMLIDKRSSELIDKAFCTLLGENEDAIEFGWNDLDDVSLLCSTRLLRPVQHRGIPVQGVYESSSAIIRLRDGIITIAHSDHAALRNVLPSDMFAPRKVQVLLNEKLPEKTGSDINDLSRLHTIWDTVQDTLLTPRKTNTHKADTTSRTVLPEVGQSVLVRIAGAMPDNPHNFLCCVEEPGYTGQGTINTFDIVIYPLAAKAEDFVDFDSGRPFLLKATVEEVDYATGMMRFSMRKGIRELTIRMASEARDSKEECRTYLYDYRSATNQWFGVTDSGFPVVFKAPREELMANEVVYTRIEYINSRPDNKLFINGRFIDTEDKDDNLFRFKRNAFYYLLKRYAGGALYSPAPGADTDEMVAAPTEPEVYLQPDEVRELIRLVDSVASMRHTDYVPTYNHLALARLLSAILDDTFLREVYSVKMSLVEALWSFAAVGWIDRETFDALDRRASMLAQSDPDTRRRLMILRVLSRLDTPWQESGALVDAASSGDNTTIGALARLVMSYNFLRGIEVYEARQTLKREIYRLLDLPMPDTLHTRVAQEEDIYHEFKTSLIYPPERDRHMTADPRLQVADIMKGIDAMLNQKGGTLFIGVNNNGQPVGLHSDFVYLNGGIDDYDIQDVKDKFRLMLDNGMRRHFGAAPEGVVLYPDYVKPEFDFIDGQWVCRIDVRPAPVIIPMTDGTVYVRGINGKGEPLTSKEIKALKAAR</sequence>
<feature type="domain" description="Schlafen AlbA-2" evidence="1">
    <location>
        <begin position="945"/>
        <end position="1087"/>
    </location>
</feature>
<evidence type="ECO:0000313" key="3">
    <source>
        <dbReference type="Proteomes" id="UP000186351"/>
    </source>
</evidence>
<evidence type="ECO:0000313" key="2">
    <source>
        <dbReference type="EMBL" id="ANU64230.1"/>
    </source>
</evidence>